<gene>
    <name evidence="2" type="ORF">GSOID_T00026196001</name>
</gene>
<reference evidence="2" key="1">
    <citation type="journal article" date="2010" name="Science">
        <title>Plasticity of animal genome architecture unmasked by rapid evolution of a pelagic tunicate.</title>
        <authorList>
            <person name="Denoeud F."/>
            <person name="Henriet S."/>
            <person name="Mungpakdee S."/>
            <person name="Aury J.M."/>
            <person name="Da Silva C."/>
            <person name="Brinkmann H."/>
            <person name="Mikhaleva J."/>
            <person name="Olsen L.C."/>
            <person name="Jubin C."/>
            <person name="Canestro C."/>
            <person name="Bouquet J.M."/>
            <person name="Danks G."/>
            <person name="Poulain J."/>
            <person name="Campsteijn C."/>
            <person name="Adamski M."/>
            <person name="Cross I."/>
            <person name="Yadetie F."/>
            <person name="Muffato M."/>
            <person name="Louis A."/>
            <person name="Butcher S."/>
            <person name="Tsagkogeorga G."/>
            <person name="Konrad A."/>
            <person name="Singh S."/>
            <person name="Jensen M.F."/>
            <person name="Cong E.H."/>
            <person name="Eikeseth-Otteraa H."/>
            <person name="Noel B."/>
            <person name="Anthouard V."/>
            <person name="Porcel B.M."/>
            <person name="Kachouri-Lafond R."/>
            <person name="Nishino A."/>
            <person name="Ugolini M."/>
            <person name="Chourrout P."/>
            <person name="Nishida H."/>
            <person name="Aasland R."/>
            <person name="Huzurbazar S."/>
            <person name="Westhof E."/>
            <person name="Delsuc F."/>
            <person name="Lehrach H."/>
            <person name="Reinhardt R."/>
            <person name="Weissenbach J."/>
            <person name="Roy S.W."/>
            <person name="Artiguenave F."/>
            <person name="Postlethwait J.H."/>
            <person name="Manak J.R."/>
            <person name="Thompson E.M."/>
            <person name="Jaillon O."/>
            <person name="Du Pasquier L."/>
            <person name="Boudinot P."/>
            <person name="Liberles D.A."/>
            <person name="Volff J.N."/>
            <person name="Philippe H."/>
            <person name="Lenhard B."/>
            <person name="Roest Crollius H."/>
            <person name="Wincker P."/>
            <person name="Chourrout D."/>
        </authorList>
    </citation>
    <scope>NUCLEOTIDE SEQUENCE [LARGE SCALE GENOMIC DNA]</scope>
</reference>
<feature type="region of interest" description="Disordered" evidence="1">
    <location>
        <begin position="1"/>
        <end position="93"/>
    </location>
</feature>
<dbReference type="EMBL" id="FN657221">
    <property type="protein sequence ID" value="CBY42501.1"/>
    <property type="molecule type" value="Genomic_DNA"/>
</dbReference>
<feature type="compositionally biased region" description="Basic and acidic residues" evidence="1">
    <location>
        <begin position="49"/>
        <end position="82"/>
    </location>
</feature>
<organism evidence="2">
    <name type="scientific">Oikopleura dioica</name>
    <name type="common">Tunicate</name>
    <dbReference type="NCBI Taxonomy" id="34765"/>
    <lineage>
        <taxon>Eukaryota</taxon>
        <taxon>Metazoa</taxon>
        <taxon>Chordata</taxon>
        <taxon>Tunicata</taxon>
        <taxon>Appendicularia</taxon>
        <taxon>Copelata</taxon>
        <taxon>Oikopleuridae</taxon>
        <taxon>Oikopleura</taxon>
    </lineage>
</organism>
<dbReference type="AlphaFoldDB" id="E4Z473"/>
<evidence type="ECO:0000256" key="1">
    <source>
        <dbReference type="SAM" id="MobiDB-lite"/>
    </source>
</evidence>
<dbReference type="Proteomes" id="UP000011014">
    <property type="component" value="Unassembled WGS sequence"/>
</dbReference>
<proteinExistence type="predicted"/>
<sequence length="119" mass="14160">MSLFRQKSREKMKKGSTGIRLLSQRGRREENQQRKSPIRENQFGTPQLDPRRLPIEKSKAPKSRDEQRLSEETSYKQNRDIKMQSYDSLRHGRKTRATLSRRTKYNIKQLVKGTTIEKI</sequence>
<feature type="compositionally biased region" description="Basic residues" evidence="1">
    <location>
        <begin position="1"/>
        <end position="14"/>
    </location>
</feature>
<evidence type="ECO:0000313" key="2">
    <source>
        <dbReference type="EMBL" id="CBY42501.1"/>
    </source>
</evidence>
<accession>E4Z473</accession>
<protein>
    <submittedName>
        <fullName evidence="2">Uncharacterized protein</fullName>
    </submittedName>
</protein>
<name>E4Z473_OIKDI</name>